<name>A0ACC2EJC6_DIPCM</name>
<gene>
    <name evidence="1" type="ORF">O6H91_02G109200</name>
</gene>
<evidence type="ECO:0000313" key="2">
    <source>
        <dbReference type="Proteomes" id="UP001162992"/>
    </source>
</evidence>
<evidence type="ECO:0000313" key="1">
    <source>
        <dbReference type="EMBL" id="KAJ7566576.1"/>
    </source>
</evidence>
<sequence length="657" mass="75053">MWRLWREAFTSSYRSRRESTLIFLWLHRSTRSSHNCNLKSIKDANEKIFTRLLSLGWDDPKLAIFEGNPSPSVCGQPIASSLLYKGTDDEELPLRSKHRNIGRVNHFHCSETLQCRGFMCKAGLQKEAEEVEGKESSESEEELESEDSSGSDEFEDQDIAGEEDFVGGLVVPAEKEEGKVVAEKELLWNRISRVRVASPQAVMPVINKWRGQGKELNKGFLITYITRLRKRARHKHALQISEWLVTEKPFELDAVDYIFRIDLTARVGHMDLAEKLFKELPSELKNSMAYNTLLMNYAKRGMVKKAEQLFEELKKMGFLTGPFVVNQMIKLYYLKDKKEQVTLLLDEAKSAGIEPDIFTYNMLMDVEGKAGNIEAMEKILDEVKANSKVKLDSKSYGIVASAYITANLLDKAELALKRMETGSYIKTPSMYNALLRMYGQLKNEEEVERIWQVIKKLPRKSNYSLTCLLSAFTSLDSAEGANKAFKDMEQIIRGKQGSTTSLRLLKSLLNIYEKFGLTEKAEELKKDMQGSADTPDAISLHTSVEELIKSDDLEKALDALKLNKKGSRIRPLFDTYFLVLDKYAEKGDVKVAEQIFEACRGARYAKNVKLWNTLLKAYVKADMPAYGIRQRMFAERVYPSSETQKLLDDMKQQALKR</sequence>
<protein>
    <submittedName>
        <fullName evidence="1">Uncharacterized protein</fullName>
    </submittedName>
</protein>
<keyword evidence="2" id="KW-1185">Reference proteome</keyword>
<comment type="caution">
    <text evidence="1">The sequence shown here is derived from an EMBL/GenBank/DDBJ whole genome shotgun (WGS) entry which is preliminary data.</text>
</comment>
<accession>A0ACC2EJC6</accession>
<dbReference type="Proteomes" id="UP001162992">
    <property type="component" value="Chromosome 2"/>
</dbReference>
<reference evidence="2" key="1">
    <citation type="journal article" date="2024" name="Proc. Natl. Acad. Sci. U.S.A.">
        <title>Extraordinary preservation of gene collinearity over three hundred million years revealed in homosporous lycophytes.</title>
        <authorList>
            <person name="Li C."/>
            <person name="Wickell D."/>
            <person name="Kuo L.Y."/>
            <person name="Chen X."/>
            <person name="Nie B."/>
            <person name="Liao X."/>
            <person name="Peng D."/>
            <person name="Ji J."/>
            <person name="Jenkins J."/>
            <person name="Williams M."/>
            <person name="Shu S."/>
            <person name="Plott C."/>
            <person name="Barry K."/>
            <person name="Rajasekar S."/>
            <person name="Grimwood J."/>
            <person name="Han X."/>
            <person name="Sun S."/>
            <person name="Hou Z."/>
            <person name="He W."/>
            <person name="Dai G."/>
            <person name="Sun C."/>
            <person name="Schmutz J."/>
            <person name="Leebens-Mack J.H."/>
            <person name="Li F.W."/>
            <person name="Wang L."/>
        </authorList>
    </citation>
    <scope>NUCLEOTIDE SEQUENCE [LARGE SCALE GENOMIC DNA]</scope>
    <source>
        <strain evidence="2">cv. PW_Plant_1</strain>
    </source>
</reference>
<organism evidence="1 2">
    <name type="scientific">Diphasiastrum complanatum</name>
    <name type="common">Issler's clubmoss</name>
    <name type="synonym">Lycopodium complanatum</name>
    <dbReference type="NCBI Taxonomy" id="34168"/>
    <lineage>
        <taxon>Eukaryota</taxon>
        <taxon>Viridiplantae</taxon>
        <taxon>Streptophyta</taxon>
        <taxon>Embryophyta</taxon>
        <taxon>Tracheophyta</taxon>
        <taxon>Lycopodiopsida</taxon>
        <taxon>Lycopodiales</taxon>
        <taxon>Lycopodiaceae</taxon>
        <taxon>Lycopodioideae</taxon>
        <taxon>Diphasiastrum</taxon>
    </lineage>
</organism>
<dbReference type="EMBL" id="CM055093">
    <property type="protein sequence ID" value="KAJ7566576.1"/>
    <property type="molecule type" value="Genomic_DNA"/>
</dbReference>
<proteinExistence type="predicted"/>